<sequence>MTESVNSILARLKRLAKEAGLPGIEESTSYGNLALKVGGKSFVAVKDDETVVISIPIDHKEHLLTMAPDIYFQTNHYVGWPHLPVRIAAIGDDELKQRLIDAWTYRAPKKLISAYRA</sequence>
<name>A0ABR9IKL9_RHIVS</name>
<evidence type="ECO:0000313" key="2">
    <source>
        <dbReference type="Proteomes" id="UP000620262"/>
    </source>
</evidence>
<evidence type="ECO:0000313" key="1">
    <source>
        <dbReference type="EMBL" id="MBE1503731.1"/>
    </source>
</evidence>
<protein>
    <recommendedName>
        <fullName evidence="3">MmcQ/YjbR family DNA-binding protein</fullName>
    </recommendedName>
</protein>
<accession>A0ABR9IKL9</accession>
<reference evidence="1 2" key="1">
    <citation type="submission" date="2020-10" db="EMBL/GenBank/DDBJ databases">
        <title>Sequencing the genomes of 1000 actinobacteria strains.</title>
        <authorList>
            <person name="Klenk H.-P."/>
        </authorList>
    </citation>
    <scope>NUCLEOTIDE SEQUENCE [LARGE SCALE GENOMIC DNA]</scope>
    <source>
        <strain evidence="1 2">DSM 7307</strain>
    </source>
</reference>
<evidence type="ECO:0008006" key="3">
    <source>
        <dbReference type="Google" id="ProtNLM"/>
    </source>
</evidence>
<dbReference type="InterPro" id="IPR058532">
    <property type="entry name" value="YjbR/MT2646/Rv2570-like"/>
</dbReference>
<dbReference type="RefSeq" id="WP_192727870.1">
    <property type="nucleotide sequence ID" value="NZ_BAAAVL010000001.1"/>
</dbReference>
<organism evidence="1 2">
    <name type="scientific">Rhizobium viscosum</name>
    <name type="common">Arthrobacter viscosus</name>
    <dbReference type="NCBI Taxonomy" id="1673"/>
    <lineage>
        <taxon>Bacteria</taxon>
        <taxon>Pseudomonadati</taxon>
        <taxon>Pseudomonadota</taxon>
        <taxon>Alphaproteobacteria</taxon>
        <taxon>Hyphomicrobiales</taxon>
        <taxon>Rhizobiaceae</taxon>
        <taxon>Rhizobium/Agrobacterium group</taxon>
        <taxon>Rhizobium</taxon>
    </lineage>
</organism>
<dbReference type="Proteomes" id="UP000620262">
    <property type="component" value="Unassembled WGS sequence"/>
</dbReference>
<dbReference type="EMBL" id="JADBEC010000001">
    <property type="protein sequence ID" value="MBE1503731.1"/>
    <property type="molecule type" value="Genomic_DNA"/>
</dbReference>
<dbReference type="Pfam" id="PF04237">
    <property type="entry name" value="YjbR"/>
    <property type="match status" value="1"/>
</dbReference>
<keyword evidence="2" id="KW-1185">Reference proteome</keyword>
<gene>
    <name evidence="1" type="ORF">H4W29_000912</name>
</gene>
<comment type="caution">
    <text evidence="1">The sequence shown here is derived from an EMBL/GenBank/DDBJ whole genome shotgun (WGS) entry which is preliminary data.</text>
</comment>
<proteinExistence type="predicted"/>